<keyword evidence="1" id="KW-1133">Transmembrane helix</keyword>
<sequence>MKYNTKKIIQKYHRYLVATLGYFLAGVLVPTIWSYFASPFGYLAGFIAAIIAIFPLWYIVHYKGMVKLNCGDIGVDMGLGISTAVFIRDAIDCGWNGVAKSFMTMFLVTIGAILAGFSVHYLQELRRRKNDN</sequence>
<feature type="transmembrane region" description="Helical" evidence="1">
    <location>
        <begin position="42"/>
        <end position="61"/>
    </location>
</feature>
<evidence type="ECO:0000256" key="1">
    <source>
        <dbReference type="SAM" id="Phobius"/>
    </source>
</evidence>
<keyword evidence="1" id="KW-0812">Transmembrane</keyword>
<name>A0A2I1YHB1_STRMC</name>
<feature type="transmembrane region" description="Helical" evidence="1">
    <location>
        <begin position="73"/>
        <end position="91"/>
    </location>
</feature>
<feature type="transmembrane region" description="Helical" evidence="1">
    <location>
        <begin position="103"/>
        <end position="122"/>
    </location>
</feature>
<gene>
    <name evidence="2" type="ORF">CYK21_03240</name>
</gene>
<dbReference type="AlphaFoldDB" id="A0A2I1YHB1"/>
<dbReference type="EMBL" id="PKIB01000002">
    <property type="protein sequence ID" value="PLA54259.1"/>
    <property type="molecule type" value="Genomic_DNA"/>
</dbReference>
<dbReference type="Pfam" id="PF21846">
    <property type="entry name" value="DUF6905"/>
    <property type="match status" value="1"/>
</dbReference>
<comment type="caution">
    <text evidence="2">The sequence shown here is derived from an EMBL/GenBank/DDBJ whole genome shotgun (WGS) entry which is preliminary data.</text>
</comment>
<evidence type="ECO:0000313" key="3">
    <source>
        <dbReference type="Proteomes" id="UP000235073"/>
    </source>
</evidence>
<evidence type="ECO:0000313" key="2">
    <source>
        <dbReference type="EMBL" id="PLA54259.1"/>
    </source>
</evidence>
<dbReference type="InterPro" id="IPR054200">
    <property type="entry name" value="DUF6905"/>
</dbReference>
<protein>
    <submittedName>
        <fullName evidence="2">Uncharacterized protein</fullName>
    </submittedName>
</protein>
<dbReference type="RefSeq" id="WP_003065003.1">
    <property type="nucleotide sequence ID" value="NZ_PKIB01000002.1"/>
</dbReference>
<proteinExistence type="predicted"/>
<keyword evidence="1" id="KW-0472">Membrane</keyword>
<dbReference type="Proteomes" id="UP000235073">
    <property type="component" value="Unassembled WGS sequence"/>
</dbReference>
<organism evidence="2 3">
    <name type="scientific">Streptococcus macedonicus</name>
    <name type="common">Streptococcus gallolyticus macedonicus</name>
    <dbReference type="NCBI Taxonomy" id="59310"/>
    <lineage>
        <taxon>Bacteria</taxon>
        <taxon>Bacillati</taxon>
        <taxon>Bacillota</taxon>
        <taxon>Bacilli</taxon>
        <taxon>Lactobacillales</taxon>
        <taxon>Streptococcaceae</taxon>
        <taxon>Streptococcus</taxon>
    </lineage>
</organism>
<accession>A0A2I1YHB1</accession>
<dbReference type="GeneID" id="64018953"/>
<reference evidence="2 3" key="1">
    <citation type="submission" date="2017-12" db="EMBL/GenBank/DDBJ databases">
        <title>Phylogenetic diversity of female urinary microbiome.</title>
        <authorList>
            <person name="Thomas-White K."/>
            <person name="Wolfe A.J."/>
        </authorList>
    </citation>
    <scope>NUCLEOTIDE SEQUENCE [LARGE SCALE GENOMIC DNA]</scope>
    <source>
        <strain evidence="2 3">UMB0733</strain>
    </source>
</reference>
<feature type="transmembrane region" description="Helical" evidence="1">
    <location>
        <begin position="12"/>
        <end position="36"/>
    </location>
</feature>